<evidence type="ECO:0000313" key="4">
    <source>
        <dbReference type="Proteomes" id="UP000008827"/>
    </source>
</evidence>
<feature type="chain" id="PRO_5014521689" evidence="1">
    <location>
        <begin position="22"/>
        <end position="111"/>
    </location>
</feature>
<evidence type="ECO:0000313" key="2">
    <source>
        <dbReference type="EMBL" id="KRH34344.1"/>
    </source>
</evidence>
<proteinExistence type="predicted"/>
<dbReference type="AlphaFoldDB" id="A0A0R0I2V0"/>
<organism evidence="2">
    <name type="scientific">Glycine max</name>
    <name type="common">Soybean</name>
    <name type="synonym">Glycine hispida</name>
    <dbReference type="NCBI Taxonomy" id="3847"/>
    <lineage>
        <taxon>Eukaryota</taxon>
        <taxon>Viridiplantae</taxon>
        <taxon>Streptophyta</taxon>
        <taxon>Embryophyta</taxon>
        <taxon>Tracheophyta</taxon>
        <taxon>Spermatophyta</taxon>
        <taxon>Magnoliopsida</taxon>
        <taxon>eudicotyledons</taxon>
        <taxon>Gunneridae</taxon>
        <taxon>Pentapetalae</taxon>
        <taxon>rosids</taxon>
        <taxon>fabids</taxon>
        <taxon>Fabales</taxon>
        <taxon>Fabaceae</taxon>
        <taxon>Papilionoideae</taxon>
        <taxon>50 kb inversion clade</taxon>
        <taxon>NPAAA clade</taxon>
        <taxon>indigoferoid/millettioid clade</taxon>
        <taxon>Phaseoleae</taxon>
        <taxon>Glycine</taxon>
        <taxon>Glycine subgen. Soja</taxon>
    </lineage>
</organism>
<gene>
    <name evidence="2" type="ORF">GLYMA_10G177900</name>
</gene>
<dbReference type="Gramene" id="KRH34344">
    <property type="protein sequence ID" value="KRH34344"/>
    <property type="gene ID" value="GLYMA_10G177900"/>
</dbReference>
<dbReference type="InParanoid" id="A0A0R0I2V0"/>
<evidence type="ECO:0000256" key="1">
    <source>
        <dbReference type="SAM" id="SignalP"/>
    </source>
</evidence>
<dbReference type="PaxDb" id="3847-GLYMA10G32140.1"/>
<reference evidence="2 3" key="1">
    <citation type="journal article" date="2010" name="Nature">
        <title>Genome sequence of the palaeopolyploid soybean.</title>
        <authorList>
            <person name="Schmutz J."/>
            <person name="Cannon S.B."/>
            <person name="Schlueter J."/>
            <person name="Ma J."/>
            <person name="Mitros T."/>
            <person name="Nelson W."/>
            <person name="Hyten D.L."/>
            <person name="Song Q."/>
            <person name="Thelen J.J."/>
            <person name="Cheng J."/>
            <person name="Xu D."/>
            <person name="Hellsten U."/>
            <person name="May G.D."/>
            <person name="Yu Y."/>
            <person name="Sakurai T."/>
            <person name="Umezawa T."/>
            <person name="Bhattacharyya M.K."/>
            <person name="Sandhu D."/>
            <person name="Valliyodan B."/>
            <person name="Lindquist E."/>
            <person name="Peto M."/>
            <person name="Grant D."/>
            <person name="Shu S."/>
            <person name="Goodstein D."/>
            <person name="Barry K."/>
            <person name="Futrell-Griggs M."/>
            <person name="Abernathy B."/>
            <person name="Du J."/>
            <person name="Tian Z."/>
            <person name="Zhu L."/>
            <person name="Gill N."/>
            <person name="Joshi T."/>
            <person name="Libault M."/>
            <person name="Sethuraman A."/>
            <person name="Zhang X.-C."/>
            <person name="Shinozaki K."/>
            <person name="Nguyen H.T."/>
            <person name="Wing R.A."/>
            <person name="Cregan P."/>
            <person name="Specht J."/>
            <person name="Grimwood J."/>
            <person name="Rokhsar D."/>
            <person name="Stacey G."/>
            <person name="Shoemaker R.C."/>
            <person name="Jackson S.A."/>
        </authorList>
    </citation>
    <scope>NUCLEOTIDE SEQUENCE</scope>
    <source>
        <strain evidence="3">cv. Williams 82</strain>
        <tissue evidence="2">Callus</tissue>
    </source>
</reference>
<dbReference type="EMBL" id="CM000843">
    <property type="protein sequence ID" value="KRH34344.1"/>
    <property type="molecule type" value="Genomic_DNA"/>
</dbReference>
<feature type="signal peptide" evidence="1">
    <location>
        <begin position="1"/>
        <end position="21"/>
    </location>
</feature>
<evidence type="ECO:0000313" key="3">
    <source>
        <dbReference type="EnsemblPlants" id="KRH34344"/>
    </source>
</evidence>
<protein>
    <submittedName>
        <fullName evidence="2 3">Uncharacterized protein</fullName>
    </submittedName>
</protein>
<feature type="non-terminal residue" evidence="2">
    <location>
        <position position="1"/>
    </location>
</feature>
<sequence>SPNFFFLFSLLLLIFPHFSFSFASPLSLIFFYPPPPCTTISPPQATAPRYRYHHSTMSPSPTKVTASPPTPFTKYIALRNGAPVGIAEDMMLRPDFDVEYFDGDVRSAVNF</sequence>
<accession>A0A0R0I2V0</accession>
<keyword evidence="4" id="KW-1185">Reference proteome</keyword>
<reference evidence="3" key="2">
    <citation type="submission" date="2018-02" db="UniProtKB">
        <authorList>
            <consortium name="EnsemblPlants"/>
        </authorList>
    </citation>
    <scope>IDENTIFICATION</scope>
    <source>
        <strain evidence="3">Williams 82</strain>
    </source>
</reference>
<name>A0A0R0I2V0_SOYBN</name>
<dbReference type="Proteomes" id="UP000008827">
    <property type="component" value="Chromosome 10"/>
</dbReference>
<dbReference type="EnsemblPlants" id="KRH34344">
    <property type="protein sequence ID" value="KRH34344"/>
    <property type="gene ID" value="GLYMA_10G177900"/>
</dbReference>
<keyword evidence="1" id="KW-0732">Signal</keyword>
<reference evidence="2" key="3">
    <citation type="submission" date="2018-07" db="EMBL/GenBank/DDBJ databases">
        <title>WGS assembly of Glycine max.</title>
        <authorList>
            <person name="Schmutz J."/>
            <person name="Cannon S."/>
            <person name="Schlueter J."/>
            <person name="Ma J."/>
            <person name="Mitros T."/>
            <person name="Nelson W."/>
            <person name="Hyten D."/>
            <person name="Song Q."/>
            <person name="Thelen J."/>
            <person name="Cheng J."/>
            <person name="Xu D."/>
            <person name="Hellsten U."/>
            <person name="May G."/>
            <person name="Yu Y."/>
            <person name="Sakurai T."/>
            <person name="Umezawa T."/>
            <person name="Bhattacharyya M."/>
            <person name="Sandhu D."/>
            <person name="Valliyodan B."/>
            <person name="Lindquist E."/>
            <person name="Peto M."/>
            <person name="Grant D."/>
            <person name="Shu S."/>
            <person name="Goodstein D."/>
            <person name="Barry K."/>
            <person name="Futrell-Griggs M."/>
            <person name="Abernathy B."/>
            <person name="Du J."/>
            <person name="Tian Z."/>
            <person name="Zhu L."/>
            <person name="Gill N."/>
            <person name="Joshi T."/>
            <person name="Libault M."/>
            <person name="Sethuraman A."/>
            <person name="Zhang X."/>
            <person name="Shinozaki K."/>
            <person name="Nguyen H."/>
            <person name="Wing R."/>
            <person name="Cregan P."/>
            <person name="Specht J."/>
            <person name="Grimwood J."/>
            <person name="Rokhsar D."/>
            <person name="Stacey G."/>
            <person name="Shoemaker R."/>
            <person name="Jackson S."/>
        </authorList>
    </citation>
    <scope>NUCLEOTIDE SEQUENCE</scope>
    <source>
        <tissue evidence="2">Callus</tissue>
    </source>
</reference>